<proteinExistence type="predicted"/>
<protein>
    <submittedName>
        <fullName evidence="1">Uncharacterized protein</fullName>
    </submittedName>
</protein>
<comment type="caution">
    <text evidence="1">The sequence shown here is derived from an EMBL/GenBank/DDBJ whole genome shotgun (WGS) entry which is preliminary data.</text>
</comment>
<accession>A0A5X8Y077</accession>
<reference evidence="1" key="1">
    <citation type="submission" date="2019-01" db="EMBL/GenBank/DDBJ databases">
        <authorList>
            <person name="Ashton P.M."/>
            <person name="Dallman T."/>
            <person name="Nair S."/>
            <person name="De Pinna E."/>
            <person name="Peters T."/>
            <person name="Grant K."/>
        </authorList>
    </citation>
    <scope>NUCLEOTIDE SEQUENCE</scope>
    <source>
        <strain evidence="2">271153</strain>
        <strain evidence="1">500372</strain>
    </source>
</reference>
<organism evidence="1">
    <name type="scientific">Salmonella newport</name>
    <dbReference type="NCBI Taxonomy" id="108619"/>
    <lineage>
        <taxon>Bacteria</taxon>
        <taxon>Pseudomonadati</taxon>
        <taxon>Pseudomonadota</taxon>
        <taxon>Gammaproteobacteria</taxon>
        <taxon>Enterobacterales</taxon>
        <taxon>Enterobacteriaceae</taxon>
        <taxon>Salmonella</taxon>
    </lineage>
</organism>
<sequence>MLITVELLPADNQRRSLLTLGELDTRPLPGLETAIECYTERFATLPPGMWYRQYQGQRWLTRSLPGPAFFMFLSRWRNIPEVRCFLESHERFVFASRQSVTEVRCNVWIHQPEDRRLSDDRSFS</sequence>
<dbReference type="EMBL" id="AAHYLK010000062">
    <property type="protein sequence ID" value="ECB7109702.1"/>
    <property type="molecule type" value="Genomic_DNA"/>
</dbReference>
<dbReference type="EMBL" id="AAHWTY010000128">
    <property type="protein sequence ID" value="ECB1915671.1"/>
    <property type="molecule type" value="Genomic_DNA"/>
</dbReference>
<dbReference type="AlphaFoldDB" id="A0A5X8Y077"/>
<evidence type="ECO:0000313" key="2">
    <source>
        <dbReference type="EMBL" id="ECB7109702.1"/>
    </source>
</evidence>
<dbReference type="Proteomes" id="UP000839827">
    <property type="component" value="Unassembled WGS sequence"/>
</dbReference>
<name>A0A5X8Y077_SALNE</name>
<evidence type="ECO:0000313" key="1">
    <source>
        <dbReference type="EMBL" id="ECB1915671.1"/>
    </source>
</evidence>
<gene>
    <name evidence="2" type="ORF">E1A34_27355</name>
    <name evidence="1" type="ORF">EVG73_25425</name>
</gene>